<gene>
    <name evidence="3" type="ORF">CYNAS_LOCUS6776</name>
</gene>
<dbReference type="AlphaFoldDB" id="A0AA36GMH2"/>
<evidence type="ECO:0000259" key="2">
    <source>
        <dbReference type="Pfam" id="PF00112"/>
    </source>
</evidence>
<dbReference type="Proteomes" id="UP001176961">
    <property type="component" value="Unassembled WGS sequence"/>
</dbReference>
<protein>
    <recommendedName>
        <fullName evidence="2">Peptidase C1A papain C-terminal domain-containing protein</fullName>
    </recommendedName>
</protein>
<accession>A0AA36GMH2</accession>
<dbReference type="InterPro" id="IPR000668">
    <property type="entry name" value="Peptidase_C1A_C"/>
</dbReference>
<reference evidence="3" key="1">
    <citation type="submission" date="2023-07" db="EMBL/GenBank/DDBJ databases">
        <authorList>
            <consortium name="CYATHOMIX"/>
        </authorList>
    </citation>
    <scope>NUCLEOTIDE SEQUENCE</scope>
    <source>
        <strain evidence="3">N/A</strain>
    </source>
</reference>
<name>A0AA36GMH2_CYLNA</name>
<evidence type="ECO:0000313" key="4">
    <source>
        <dbReference type="Proteomes" id="UP001176961"/>
    </source>
</evidence>
<proteinExistence type="inferred from homology"/>
<dbReference type="Gene3D" id="3.90.70.10">
    <property type="entry name" value="Cysteine proteinases"/>
    <property type="match status" value="1"/>
</dbReference>
<keyword evidence="4" id="KW-1185">Reference proteome</keyword>
<feature type="domain" description="Peptidase C1A papain C-terminal" evidence="2">
    <location>
        <begin position="2"/>
        <end position="85"/>
    </location>
</feature>
<sequence length="89" mass="9973">MSNGPMQAAFIVYSDFAYYKRGIYVHTAGKNEGGHAIKIIGWGIEKGIPYWTIANSWNLDWGEKGHFRILRGRNECGIEQEVTAGLLKA</sequence>
<organism evidence="3 4">
    <name type="scientific">Cylicocyclus nassatus</name>
    <name type="common">Nematode worm</name>
    <dbReference type="NCBI Taxonomy" id="53992"/>
    <lineage>
        <taxon>Eukaryota</taxon>
        <taxon>Metazoa</taxon>
        <taxon>Ecdysozoa</taxon>
        <taxon>Nematoda</taxon>
        <taxon>Chromadorea</taxon>
        <taxon>Rhabditida</taxon>
        <taxon>Rhabditina</taxon>
        <taxon>Rhabditomorpha</taxon>
        <taxon>Strongyloidea</taxon>
        <taxon>Strongylidae</taxon>
        <taxon>Cylicocyclus</taxon>
    </lineage>
</organism>
<dbReference type="InterPro" id="IPR025660">
    <property type="entry name" value="Pept_his_AS"/>
</dbReference>
<evidence type="ECO:0000313" key="3">
    <source>
        <dbReference type="EMBL" id="CAJ0594793.1"/>
    </source>
</evidence>
<dbReference type="EMBL" id="CATQJL010000112">
    <property type="protein sequence ID" value="CAJ0594793.1"/>
    <property type="molecule type" value="Genomic_DNA"/>
</dbReference>
<dbReference type="Pfam" id="PF00112">
    <property type="entry name" value="Peptidase_C1"/>
    <property type="match status" value="1"/>
</dbReference>
<dbReference type="PROSITE" id="PS00639">
    <property type="entry name" value="THIOL_PROTEASE_HIS"/>
    <property type="match status" value="1"/>
</dbReference>
<dbReference type="PANTHER" id="PTHR12411">
    <property type="entry name" value="CYSTEINE PROTEASE FAMILY C1-RELATED"/>
    <property type="match status" value="1"/>
</dbReference>
<dbReference type="InterPro" id="IPR038765">
    <property type="entry name" value="Papain-like_cys_pep_sf"/>
</dbReference>
<dbReference type="InterPro" id="IPR013128">
    <property type="entry name" value="Peptidase_C1A"/>
</dbReference>
<evidence type="ECO:0000256" key="1">
    <source>
        <dbReference type="ARBA" id="ARBA00008455"/>
    </source>
</evidence>
<dbReference type="GO" id="GO:0008234">
    <property type="term" value="F:cysteine-type peptidase activity"/>
    <property type="evidence" value="ECO:0007669"/>
    <property type="project" value="InterPro"/>
</dbReference>
<dbReference type="SUPFAM" id="SSF54001">
    <property type="entry name" value="Cysteine proteinases"/>
    <property type="match status" value="1"/>
</dbReference>
<comment type="similarity">
    <text evidence="1">Belongs to the peptidase C1 family.</text>
</comment>
<comment type="caution">
    <text evidence="3">The sequence shown here is derived from an EMBL/GenBank/DDBJ whole genome shotgun (WGS) entry which is preliminary data.</text>
</comment>
<dbReference type="GO" id="GO:0006508">
    <property type="term" value="P:proteolysis"/>
    <property type="evidence" value="ECO:0007669"/>
    <property type="project" value="InterPro"/>
</dbReference>